<dbReference type="KEGG" id="vg:7009076"/>
<organismHost>
    <name type="scientific">Bacillus subtilis</name>
    <dbReference type="NCBI Taxonomy" id="1423"/>
</organismHost>
<dbReference type="RefSeq" id="YP_002300358.1">
    <property type="nucleotide sequence ID" value="NC_011421.1"/>
</dbReference>
<evidence type="ECO:0000256" key="1">
    <source>
        <dbReference type="SAM" id="MobiDB-lite"/>
    </source>
</evidence>
<evidence type="ECO:0000313" key="3">
    <source>
        <dbReference type="Proteomes" id="UP000001590"/>
    </source>
</evidence>
<accession>B6V2P6</accession>
<dbReference type="GeneID" id="7009076"/>
<dbReference type="EMBL" id="FJ230960">
    <property type="protein sequence ID" value="ACI90988.1"/>
    <property type="molecule type" value="Genomic_DNA"/>
</dbReference>
<feature type="compositionally biased region" description="Acidic residues" evidence="1">
    <location>
        <begin position="225"/>
        <end position="239"/>
    </location>
</feature>
<protein>
    <submittedName>
        <fullName evidence="2">Gp11.1</fullName>
    </submittedName>
</protein>
<keyword evidence="3" id="KW-1185">Reference proteome</keyword>
<name>B6V2P6_BPSP1</name>
<dbReference type="Proteomes" id="UP000001590">
    <property type="component" value="Segment"/>
</dbReference>
<feature type="compositionally biased region" description="Basic and acidic residues" evidence="1">
    <location>
        <begin position="245"/>
        <end position="260"/>
    </location>
</feature>
<sequence length="260" mass="30463">MLNNANNGSIDNLTKLASEIAQGTKRTYTHEMDYSHIDPRFVGKIVFHHPSQLEQMQIGIRRAALLGGIVPMDVKTDNLVLMLATFEQVIDYKPDWFDFNNPELDYEILVDAFKAYDNWYHSFRKPSEPGEAKEIAKTLESRFDWWIQKEFGVLPSDPRFTSLTKEQKSLMFWHFQMDKNPQAFVKDGKARDDDYEEEERQLEEEDVGEEGVPKPMPEGGYHDPEFDEEWDSDFEDFDTIGEVSPKVDIDKYDEDKWEEV</sequence>
<evidence type="ECO:0000313" key="2">
    <source>
        <dbReference type="EMBL" id="ACI90988.1"/>
    </source>
</evidence>
<proteinExistence type="predicted"/>
<gene>
    <name evidence="2" type="primary">11.1</name>
    <name evidence="2" type="ORF">SPO1_87</name>
</gene>
<organism evidence="2 3">
    <name type="scientific">Bacillus phage SP01</name>
    <name type="common">Bacteriophage SP01</name>
    <dbReference type="NCBI Taxonomy" id="2884427"/>
    <lineage>
        <taxon>Viruses</taxon>
        <taxon>Duplodnaviria</taxon>
        <taxon>Heunggongvirae</taxon>
        <taxon>Uroviricota</taxon>
        <taxon>Caudoviricetes</taxon>
        <taxon>Herelleviridae</taxon>
        <taxon>Spounavirinae</taxon>
        <taxon>Okubovirus</taxon>
        <taxon>Okubovirus SPO1</taxon>
    </lineage>
</organism>
<feature type="region of interest" description="Disordered" evidence="1">
    <location>
        <begin position="186"/>
        <end position="260"/>
    </location>
</feature>
<reference evidence="2 3" key="1">
    <citation type="journal article" date="2009" name="J. Mol. Biol.">
        <title>The genome of Bacillus subtilis bacteriophage SPO1.</title>
        <authorList>
            <person name="Stewart C.R."/>
            <person name="Casjens S.R."/>
            <person name="Cresawn S.G."/>
            <person name="Houtz J.M."/>
            <person name="Smith A.L."/>
            <person name="Ford M.E."/>
            <person name="Peebles C.L."/>
            <person name="Hatfull G.F."/>
            <person name="Hendrix R.W."/>
            <person name="Huang W.M."/>
            <person name="Pedulla M.L."/>
        </authorList>
    </citation>
    <scope>NUCLEOTIDE SEQUENCE [LARGE SCALE GENOMIC DNA]</scope>
</reference>
<feature type="compositionally biased region" description="Acidic residues" evidence="1">
    <location>
        <begin position="193"/>
        <end position="209"/>
    </location>
</feature>